<comment type="caution">
    <text evidence="9">The sequence shown here is derived from an EMBL/GenBank/DDBJ whole genome shotgun (WGS) entry which is preliminary data.</text>
</comment>
<dbReference type="PANTHER" id="PTHR23504">
    <property type="entry name" value="MAJOR FACILITATOR SUPERFAMILY DOMAIN-CONTAINING PROTEIN 10"/>
    <property type="match status" value="1"/>
</dbReference>
<dbReference type="InterPro" id="IPR020846">
    <property type="entry name" value="MFS_dom"/>
</dbReference>
<keyword evidence="2" id="KW-0813">Transport</keyword>
<feature type="domain" description="Major facilitator superfamily (MFS) profile" evidence="8">
    <location>
        <begin position="14"/>
        <end position="438"/>
    </location>
</feature>
<evidence type="ECO:0000256" key="5">
    <source>
        <dbReference type="ARBA" id="ARBA00023136"/>
    </source>
</evidence>
<evidence type="ECO:0000313" key="9">
    <source>
        <dbReference type="EMBL" id="KAK2073195.1"/>
    </source>
</evidence>
<accession>A0AAD9I9N4</accession>
<dbReference type="GO" id="GO:0016020">
    <property type="term" value="C:membrane"/>
    <property type="evidence" value="ECO:0007669"/>
    <property type="project" value="UniProtKB-SubCell"/>
</dbReference>
<evidence type="ECO:0000256" key="1">
    <source>
        <dbReference type="ARBA" id="ARBA00004141"/>
    </source>
</evidence>
<dbReference type="PROSITE" id="PS50850">
    <property type="entry name" value="MFS"/>
    <property type="match status" value="1"/>
</dbReference>
<feature type="transmembrane region" description="Helical" evidence="7">
    <location>
        <begin position="317"/>
        <end position="335"/>
    </location>
</feature>
<gene>
    <name evidence="9" type="ORF">P8C59_007493</name>
</gene>
<name>A0AAD9I9N4_9PEZI</name>
<feature type="transmembrane region" description="Helical" evidence="7">
    <location>
        <begin position="250"/>
        <end position="274"/>
    </location>
</feature>
<evidence type="ECO:0000256" key="2">
    <source>
        <dbReference type="ARBA" id="ARBA00022448"/>
    </source>
</evidence>
<evidence type="ECO:0000313" key="10">
    <source>
        <dbReference type="Proteomes" id="UP001217918"/>
    </source>
</evidence>
<dbReference type="InterPro" id="IPR036259">
    <property type="entry name" value="MFS_trans_sf"/>
</dbReference>
<proteinExistence type="predicted"/>
<dbReference type="PANTHER" id="PTHR23504:SF15">
    <property type="entry name" value="MAJOR FACILITATOR SUPERFAMILY (MFS) PROFILE DOMAIN-CONTAINING PROTEIN"/>
    <property type="match status" value="1"/>
</dbReference>
<feature type="transmembrane region" description="Helical" evidence="7">
    <location>
        <begin position="286"/>
        <end position="305"/>
    </location>
</feature>
<dbReference type="SUPFAM" id="SSF103473">
    <property type="entry name" value="MFS general substrate transporter"/>
    <property type="match status" value="1"/>
</dbReference>
<keyword evidence="10" id="KW-1185">Reference proteome</keyword>
<feature type="region of interest" description="Disordered" evidence="6">
    <location>
        <begin position="220"/>
        <end position="243"/>
    </location>
</feature>
<evidence type="ECO:0000256" key="7">
    <source>
        <dbReference type="SAM" id="Phobius"/>
    </source>
</evidence>
<evidence type="ECO:0000256" key="6">
    <source>
        <dbReference type="SAM" id="MobiDB-lite"/>
    </source>
</evidence>
<keyword evidence="5 7" id="KW-0472">Membrane</keyword>
<dbReference type="AlphaFoldDB" id="A0AAD9I9N4"/>
<evidence type="ECO:0000259" key="8">
    <source>
        <dbReference type="PROSITE" id="PS50850"/>
    </source>
</evidence>
<keyword evidence="4 7" id="KW-1133">Transmembrane helix</keyword>
<feature type="transmembrane region" description="Helical" evidence="7">
    <location>
        <begin position="192"/>
        <end position="210"/>
    </location>
</feature>
<dbReference type="Gene3D" id="1.20.1250.20">
    <property type="entry name" value="MFS general substrate transporter like domains"/>
    <property type="match status" value="1"/>
</dbReference>
<reference evidence="9" key="1">
    <citation type="journal article" date="2023" name="Mol. Plant Microbe Interact.">
        <title>Elucidating the Obligate Nature and Biological Capacity of an Invasive Fungal Corn Pathogen.</title>
        <authorList>
            <person name="MacCready J.S."/>
            <person name="Roggenkamp E.M."/>
            <person name="Gdanetz K."/>
            <person name="Chilvers M.I."/>
        </authorList>
    </citation>
    <scope>NUCLEOTIDE SEQUENCE</scope>
    <source>
        <strain evidence="9">PM02</strain>
    </source>
</reference>
<feature type="transmembrane region" description="Helical" evidence="7">
    <location>
        <begin position="416"/>
        <end position="435"/>
    </location>
</feature>
<comment type="subcellular location">
    <subcellularLocation>
        <location evidence="1">Membrane</location>
        <topology evidence="1">Multi-pass membrane protein</topology>
    </subcellularLocation>
</comment>
<feature type="compositionally biased region" description="Basic and acidic residues" evidence="6">
    <location>
        <begin position="220"/>
        <end position="234"/>
    </location>
</feature>
<sequence>MSGLASLPRRAWPQVLTLFASRVVDFYQQAAFQTVAPYQLSALGDPAALAAHVGLATGLFTAAQVATSVWWGGAADRHGRKAVLLASLAGSAAACLGQALAPGAAAVVAWRAVAGAVNGSVPAARAAMSEAVDPRHRPAAFALLVLSFNLASLLGPAVSVAVMPDPVPVPVPDVSPAAGARWLARFPYAPPSLLSALFVAAGALLVLCVLEETAGRRTERAGLGKAEAAREPDRASASSSSSHPLWTRRFGLVVASVALLDTHLGAFSSVWPLFISAELGLPPSSLATTTGFLGLGGLVLQLLVVPRLTTRHGTMRPYRWTLFLFPLSYLLMPLLRDLSFSGSPLFWPAVGVLLALHVVARTFGLLAVLLLLNGSDGPLGRVHGIGNATTGLARTLGALAGGAVFGLGRANAMPGLAWWLSAAVATGAWVLSFSLEES</sequence>
<feature type="transmembrane region" description="Helical" evidence="7">
    <location>
        <begin position="392"/>
        <end position="410"/>
    </location>
</feature>
<dbReference type="GO" id="GO:0022857">
    <property type="term" value="F:transmembrane transporter activity"/>
    <property type="evidence" value="ECO:0007669"/>
    <property type="project" value="InterPro"/>
</dbReference>
<feature type="transmembrane region" description="Helical" evidence="7">
    <location>
        <begin position="347"/>
        <end position="372"/>
    </location>
</feature>
<feature type="transmembrane region" description="Helical" evidence="7">
    <location>
        <begin position="140"/>
        <end position="163"/>
    </location>
</feature>
<dbReference type="EMBL" id="JAQQPM010000006">
    <property type="protein sequence ID" value="KAK2073195.1"/>
    <property type="molecule type" value="Genomic_DNA"/>
</dbReference>
<feature type="transmembrane region" description="Helical" evidence="7">
    <location>
        <begin position="47"/>
        <end position="71"/>
    </location>
</feature>
<dbReference type="InterPro" id="IPR011701">
    <property type="entry name" value="MFS"/>
</dbReference>
<evidence type="ECO:0000256" key="3">
    <source>
        <dbReference type="ARBA" id="ARBA00022692"/>
    </source>
</evidence>
<keyword evidence="3 7" id="KW-0812">Transmembrane</keyword>
<evidence type="ECO:0000256" key="4">
    <source>
        <dbReference type="ARBA" id="ARBA00022989"/>
    </source>
</evidence>
<dbReference type="Proteomes" id="UP001217918">
    <property type="component" value="Unassembled WGS sequence"/>
</dbReference>
<protein>
    <recommendedName>
        <fullName evidence="8">Major facilitator superfamily (MFS) profile domain-containing protein</fullName>
    </recommendedName>
</protein>
<organism evidence="9 10">
    <name type="scientific">Phyllachora maydis</name>
    <dbReference type="NCBI Taxonomy" id="1825666"/>
    <lineage>
        <taxon>Eukaryota</taxon>
        <taxon>Fungi</taxon>
        <taxon>Dikarya</taxon>
        <taxon>Ascomycota</taxon>
        <taxon>Pezizomycotina</taxon>
        <taxon>Sordariomycetes</taxon>
        <taxon>Sordariomycetidae</taxon>
        <taxon>Phyllachorales</taxon>
        <taxon>Phyllachoraceae</taxon>
        <taxon>Phyllachora</taxon>
    </lineage>
</organism>
<dbReference type="Pfam" id="PF07690">
    <property type="entry name" value="MFS_1"/>
    <property type="match status" value="1"/>
</dbReference>